<evidence type="ECO:0000256" key="1">
    <source>
        <dbReference type="ARBA" id="ARBA00004651"/>
    </source>
</evidence>
<dbReference type="InterPro" id="IPR036259">
    <property type="entry name" value="MFS_trans_sf"/>
</dbReference>
<dbReference type="GO" id="GO:0005886">
    <property type="term" value="C:plasma membrane"/>
    <property type="evidence" value="ECO:0007669"/>
    <property type="project" value="UniProtKB-SubCell"/>
</dbReference>
<dbReference type="CDD" id="cd06173">
    <property type="entry name" value="MFS_MefA_like"/>
    <property type="match status" value="1"/>
</dbReference>
<dbReference type="RefSeq" id="WP_133678218.1">
    <property type="nucleotide sequence ID" value="NZ_SNZP01000001.1"/>
</dbReference>
<evidence type="ECO:0000313" key="8">
    <source>
        <dbReference type="EMBL" id="TDR82899.1"/>
    </source>
</evidence>
<evidence type="ECO:0000313" key="9">
    <source>
        <dbReference type="Proteomes" id="UP000295611"/>
    </source>
</evidence>
<evidence type="ECO:0000256" key="2">
    <source>
        <dbReference type="ARBA" id="ARBA00022448"/>
    </source>
</evidence>
<evidence type="ECO:0000256" key="7">
    <source>
        <dbReference type="SAM" id="Phobius"/>
    </source>
</evidence>
<dbReference type="SUPFAM" id="SSF103473">
    <property type="entry name" value="MFS general substrate transporter"/>
    <property type="match status" value="1"/>
</dbReference>
<feature type="transmembrane region" description="Helical" evidence="7">
    <location>
        <begin position="216"/>
        <end position="241"/>
    </location>
</feature>
<keyword evidence="4 7" id="KW-0812">Transmembrane</keyword>
<accession>A0A4V3DW16</accession>
<evidence type="ECO:0000256" key="4">
    <source>
        <dbReference type="ARBA" id="ARBA00022692"/>
    </source>
</evidence>
<feature type="transmembrane region" description="Helical" evidence="7">
    <location>
        <begin position="363"/>
        <end position="386"/>
    </location>
</feature>
<keyword evidence="9" id="KW-1185">Reference proteome</keyword>
<organism evidence="8 9">
    <name type="scientific">Paludibacterium purpuratum</name>
    <dbReference type="NCBI Taxonomy" id="1144873"/>
    <lineage>
        <taxon>Bacteria</taxon>
        <taxon>Pseudomonadati</taxon>
        <taxon>Pseudomonadota</taxon>
        <taxon>Betaproteobacteria</taxon>
        <taxon>Neisseriales</taxon>
        <taxon>Chromobacteriaceae</taxon>
        <taxon>Paludibacterium</taxon>
    </lineage>
</organism>
<dbReference type="OrthoDB" id="7283966at2"/>
<feature type="transmembrane region" description="Helical" evidence="7">
    <location>
        <begin position="139"/>
        <end position="163"/>
    </location>
</feature>
<dbReference type="Proteomes" id="UP000295611">
    <property type="component" value="Unassembled WGS sequence"/>
</dbReference>
<dbReference type="Pfam" id="PF05977">
    <property type="entry name" value="MFS_3"/>
    <property type="match status" value="1"/>
</dbReference>
<feature type="transmembrane region" description="Helical" evidence="7">
    <location>
        <begin position="283"/>
        <end position="312"/>
    </location>
</feature>
<keyword evidence="3" id="KW-1003">Cell membrane</keyword>
<sequence>MPTEPAPLRRLPRFLASQSCSTLSYQMLAVAFGWQVYELSHSVFYLGLIGLAQFTPQLLLTLIVGQAADRFDRRRIAQGAQCLQAAGAAVLALACLTHLQNLPLIFACAMLTGAARAFESPSMQSLLPTLIDEAHLPRGLALGASARQTAVIVGPAAGGLIFALGADKVYFSCMAAYLLAAFWLHRLPGSTRSASKAPITLQSALAGVHFIRARPVIFGAISLDLFSVLLGGATALLPVYARDILHTGPWGLGLLRTAPAIGALAMSLYLARHPLRRHIGRKMAWAVTLFGLSTIVFGLSHGFLLSLLSLVVLGASDMVSVVIRSSLVQLETPDAMRGRVSAVNFIFIGTSNQLGEFESGVTAAWFGTVPAVVLGGVGTLLVVMLWRRWFPALFARDTFGDSSSVKA</sequence>
<comment type="subcellular location">
    <subcellularLocation>
        <location evidence="1">Cell membrane</location>
        <topology evidence="1">Multi-pass membrane protein</topology>
    </subcellularLocation>
</comment>
<proteinExistence type="predicted"/>
<keyword evidence="5 7" id="KW-1133">Transmembrane helix</keyword>
<evidence type="ECO:0000256" key="6">
    <source>
        <dbReference type="ARBA" id="ARBA00023136"/>
    </source>
</evidence>
<protein>
    <submittedName>
        <fullName evidence="8">Putative MFS family arabinose efflux permease</fullName>
    </submittedName>
</protein>
<gene>
    <name evidence="8" type="ORF">DFP86_101293</name>
</gene>
<comment type="caution">
    <text evidence="8">The sequence shown here is derived from an EMBL/GenBank/DDBJ whole genome shotgun (WGS) entry which is preliminary data.</text>
</comment>
<dbReference type="InterPro" id="IPR010290">
    <property type="entry name" value="TM_effector"/>
</dbReference>
<reference evidence="8 9" key="1">
    <citation type="submission" date="2019-03" db="EMBL/GenBank/DDBJ databases">
        <title>Genomic Encyclopedia of Type Strains, Phase III (KMG-III): the genomes of soil and plant-associated and newly described type strains.</title>
        <authorList>
            <person name="Whitman W."/>
        </authorList>
    </citation>
    <scope>NUCLEOTIDE SEQUENCE [LARGE SCALE GENOMIC DNA]</scope>
    <source>
        <strain evidence="8 9">CECT 8976</strain>
    </source>
</reference>
<evidence type="ECO:0000256" key="5">
    <source>
        <dbReference type="ARBA" id="ARBA00022989"/>
    </source>
</evidence>
<feature type="transmembrane region" description="Helical" evidence="7">
    <location>
        <begin position="253"/>
        <end position="271"/>
    </location>
</feature>
<keyword evidence="6 7" id="KW-0472">Membrane</keyword>
<evidence type="ECO:0000256" key="3">
    <source>
        <dbReference type="ARBA" id="ARBA00022475"/>
    </source>
</evidence>
<dbReference type="AlphaFoldDB" id="A0A4V3DW16"/>
<dbReference type="Gene3D" id="1.20.1250.20">
    <property type="entry name" value="MFS general substrate transporter like domains"/>
    <property type="match status" value="1"/>
</dbReference>
<dbReference type="PANTHER" id="PTHR23513">
    <property type="entry name" value="INTEGRAL MEMBRANE EFFLUX PROTEIN-RELATED"/>
    <property type="match status" value="1"/>
</dbReference>
<dbReference type="PANTHER" id="PTHR23513:SF9">
    <property type="entry name" value="ENTEROBACTIN EXPORTER ENTS"/>
    <property type="match status" value="1"/>
</dbReference>
<dbReference type="EMBL" id="SNZP01000001">
    <property type="protein sequence ID" value="TDR82899.1"/>
    <property type="molecule type" value="Genomic_DNA"/>
</dbReference>
<keyword evidence="2" id="KW-0813">Transport</keyword>
<feature type="transmembrane region" description="Helical" evidence="7">
    <location>
        <begin position="43"/>
        <end position="64"/>
    </location>
</feature>
<name>A0A4V3DW16_9NEIS</name>